<comment type="caution">
    <text evidence="4">The sequence shown here is derived from an EMBL/GenBank/DDBJ whole genome shotgun (WGS) entry which is preliminary data.</text>
</comment>
<dbReference type="PANTHER" id="PTHR34883:SF19">
    <property type="entry name" value="EXTRACELLULAR SERINE-RICH PROTEIN"/>
    <property type="match status" value="1"/>
</dbReference>
<name>A0ABQ9P1M2_9PEZI</name>
<dbReference type="Proteomes" id="UP001172684">
    <property type="component" value="Unassembled WGS sequence"/>
</dbReference>
<dbReference type="InterPro" id="IPR052953">
    <property type="entry name" value="Ser-rich/MCO-related"/>
</dbReference>
<feature type="region of interest" description="Disordered" evidence="1">
    <location>
        <begin position="337"/>
        <end position="393"/>
    </location>
</feature>
<reference evidence="4" key="1">
    <citation type="submission" date="2022-10" db="EMBL/GenBank/DDBJ databases">
        <title>Culturing micro-colonial fungi from biological soil crusts in the Mojave desert and describing Neophaeococcomyces mojavensis, and introducing the new genera and species Taxawa tesnikishii.</title>
        <authorList>
            <person name="Kurbessoian T."/>
            <person name="Stajich J.E."/>
        </authorList>
    </citation>
    <scope>NUCLEOTIDE SEQUENCE</scope>
    <source>
        <strain evidence="4">TK_1</strain>
    </source>
</reference>
<evidence type="ECO:0000256" key="2">
    <source>
        <dbReference type="SAM" id="Phobius"/>
    </source>
</evidence>
<dbReference type="InterPro" id="IPR008972">
    <property type="entry name" value="Cupredoxin"/>
</dbReference>
<keyword evidence="5" id="KW-1185">Reference proteome</keyword>
<feature type="region of interest" description="Disordered" evidence="1">
    <location>
        <begin position="289"/>
        <end position="324"/>
    </location>
</feature>
<keyword evidence="2" id="KW-0472">Membrane</keyword>
<feature type="transmembrane region" description="Helical" evidence="2">
    <location>
        <begin position="256"/>
        <end position="278"/>
    </location>
</feature>
<proteinExistence type="predicted"/>
<gene>
    <name evidence="4" type="ORF">H2201_002109</name>
</gene>
<dbReference type="EMBL" id="JAPDRL010000010">
    <property type="protein sequence ID" value="KAJ9667923.1"/>
    <property type="molecule type" value="Genomic_DNA"/>
</dbReference>
<organism evidence="4 5">
    <name type="scientific">Coniosporium apollinis</name>
    <dbReference type="NCBI Taxonomy" id="61459"/>
    <lineage>
        <taxon>Eukaryota</taxon>
        <taxon>Fungi</taxon>
        <taxon>Dikarya</taxon>
        <taxon>Ascomycota</taxon>
        <taxon>Pezizomycotina</taxon>
        <taxon>Dothideomycetes</taxon>
        <taxon>Dothideomycetes incertae sedis</taxon>
        <taxon>Coniosporium</taxon>
    </lineage>
</organism>
<keyword evidence="3" id="KW-0732">Signal</keyword>
<evidence type="ECO:0000256" key="1">
    <source>
        <dbReference type="SAM" id="MobiDB-lite"/>
    </source>
</evidence>
<dbReference type="CDD" id="cd00920">
    <property type="entry name" value="Cupredoxin"/>
    <property type="match status" value="1"/>
</dbReference>
<keyword evidence="2" id="KW-0812">Transmembrane</keyword>
<keyword evidence="2" id="KW-1133">Transmembrane helix</keyword>
<evidence type="ECO:0008006" key="6">
    <source>
        <dbReference type="Google" id="ProtNLM"/>
    </source>
</evidence>
<protein>
    <recommendedName>
        <fullName evidence="6">Phytocyanin domain-containing protein</fullName>
    </recommendedName>
</protein>
<sequence length="393" mass="41358">MVTVKWSPTAACFLLLQATALASAQVATPTSSSQSAEYSFLGPVETLIESIERSASAAATTILSGVTAASATASSAAQTHTISVGIDHKYRPDVVQANAGDYVEFRFYPRNHSVVRAEYMFPCIPYEMTGRGKVGFYSGWRATETILDDPPIWNLLINDTDPIFFYCSVPGSCDDYGMVGVINPNKTTSLETQRGLALQAAYVLNPGDPFPAEASSSIASLGYGYPTVTSGSSPTGATTSPTAAASTGGTKLGTGAIVGIAIGGAAILLLAAALFYFFGRSRSLKQQLNRDSATVPTSTSHQFASPPMSPAPHHSPDMYQSGGAVFVPVHPKDYRGSAMSNPYDVPPYSEDPMRAASPRSEMGGYSSPSPVPGSPHGPQEMYAPFPEPGKRHM</sequence>
<dbReference type="SUPFAM" id="SSF49503">
    <property type="entry name" value="Cupredoxins"/>
    <property type="match status" value="1"/>
</dbReference>
<evidence type="ECO:0000256" key="3">
    <source>
        <dbReference type="SAM" id="SignalP"/>
    </source>
</evidence>
<evidence type="ECO:0000313" key="5">
    <source>
        <dbReference type="Proteomes" id="UP001172684"/>
    </source>
</evidence>
<dbReference type="PANTHER" id="PTHR34883">
    <property type="entry name" value="SERINE-RICH PROTEIN, PUTATIVE-RELATED-RELATED"/>
    <property type="match status" value="1"/>
</dbReference>
<evidence type="ECO:0000313" key="4">
    <source>
        <dbReference type="EMBL" id="KAJ9667923.1"/>
    </source>
</evidence>
<dbReference type="Gene3D" id="2.60.40.420">
    <property type="entry name" value="Cupredoxins - blue copper proteins"/>
    <property type="match status" value="1"/>
</dbReference>
<accession>A0ABQ9P1M2</accession>
<feature type="chain" id="PRO_5045514470" description="Phytocyanin domain-containing protein" evidence="3">
    <location>
        <begin position="25"/>
        <end position="393"/>
    </location>
</feature>
<feature type="compositionally biased region" description="Polar residues" evidence="1">
    <location>
        <begin position="289"/>
        <end position="303"/>
    </location>
</feature>
<feature type="signal peptide" evidence="3">
    <location>
        <begin position="1"/>
        <end position="24"/>
    </location>
</feature>